<evidence type="ECO:0000313" key="2">
    <source>
        <dbReference type="Proteomes" id="UP000325576"/>
    </source>
</evidence>
<dbReference type="Gene3D" id="2.160.20.80">
    <property type="entry name" value="E3 ubiquitin-protein ligase SopA"/>
    <property type="match status" value="1"/>
</dbReference>
<organism evidence="1 2">
    <name type="scientific">Rhodococcus erythropolis</name>
    <name type="common">Arthrobacter picolinophilus</name>
    <dbReference type="NCBI Taxonomy" id="1833"/>
    <lineage>
        <taxon>Bacteria</taxon>
        <taxon>Bacillati</taxon>
        <taxon>Actinomycetota</taxon>
        <taxon>Actinomycetes</taxon>
        <taxon>Mycobacteriales</taxon>
        <taxon>Nocardiaceae</taxon>
        <taxon>Rhodococcus</taxon>
        <taxon>Rhodococcus erythropolis group</taxon>
    </lineage>
</organism>
<sequence>MIAGQTNLLADCSSCFGPCCVALPFSKSSDFATNKNAGDPCKNLQQDFRCGIHTGLRKKGFTGCTVYDCFGAGQKVSQQTYDGISWHDAPETASDMFETFPVVRQLHELLWYLAEARSLKQTHSIRKELDAALAETESLTNGTPSQIQAVDVSAHRATVNTLLLQTSDLVRSPVSGKKGRKLDHRGADLIGAKFRGSDLRGANFRGSYLIGADLRGCELDRADLIGADLRGTDIRGAKLRGSIFLTQFQINAAVGDSATTLPDSLTRPSHWA</sequence>
<dbReference type="InterPro" id="IPR001646">
    <property type="entry name" value="5peptide_repeat"/>
</dbReference>
<reference evidence="1 2" key="1">
    <citation type="journal article" date="2017" name="Poromechanics V (2013)">
        <title>Genomic Characterization of the Arsenic-Tolerant Actinobacterium, &lt;i&gt;Rhodococcus erythropolis&lt;/i&gt; S43.</title>
        <authorList>
            <person name="Retamal-Morales G."/>
            <person name="Mehnert M."/>
            <person name="Schwabe R."/>
            <person name="Tischler D."/>
            <person name="Schloemann M."/>
            <person name="Levican G.J."/>
        </authorList>
    </citation>
    <scope>NUCLEOTIDE SEQUENCE [LARGE SCALE GENOMIC DNA]</scope>
    <source>
        <strain evidence="1 2">S43</strain>
    </source>
</reference>
<protein>
    <submittedName>
        <fullName evidence="1">Uncharacterized protein</fullName>
    </submittedName>
</protein>
<proteinExistence type="predicted"/>
<comment type="caution">
    <text evidence="1">The sequence shown here is derived from an EMBL/GenBank/DDBJ whole genome shotgun (WGS) entry which is preliminary data.</text>
</comment>
<dbReference type="EMBL" id="MRBO01000352">
    <property type="protein sequence ID" value="KAB2585264.1"/>
    <property type="molecule type" value="Genomic_DNA"/>
</dbReference>
<dbReference type="InterPro" id="IPR051082">
    <property type="entry name" value="Pentapeptide-BTB/POZ_domain"/>
</dbReference>
<dbReference type="Pfam" id="PF00805">
    <property type="entry name" value="Pentapeptide"/>
    <property type="match status" value="1"/>
</dbReference>
<gene>
    <name evidence="1" type="ORF">BS297_11320</name>
</gene>
<evidence type="ECO:0000313" key="1">
    <source>
        <dbReference type="EMBL" id="KAB2585264.1"/>
    </source>
</evidence>
<accession>A0A0C3AES6</accession>
<dbReference type="SUPFAM" id="SSF141571">
    <property type="entry name" value="Pentapeptide repeat-like"/>
    <property type="match status" value="1"/>
</dbReference>
<name>A0A0C3AES6_RHOER</name>
<dbReference type="PANTHER" id="PTHR14136">
    <property type="entry name" value="BTB_POZ DOMAIN-CONTAINING PROTEIN KCTD9"/>
    <property type="match status" value="1"/>
</dbReference>
<dbReference type="AlphaFoldDB" id="A0A0C3AES6"/>
<dbReference type="Proteomes" id="UP000325576">
    <property type="component" value="Unassembled WGS sequence"/>
</dbReference>
<dbReference type="PANTHER" id="PTHR14136:SF17">
    <property type="entry name" value="BTB_POZ DOMAIN-CONTAINING PROTEIN KCTD9"/>
    <property type="match status" value="1"/>
</dbReference>